<feature type="transmembrane region" description="Helical" evidence="4">
    <location>
        <begin position="263"/>
        <end position="284"/>
    </location>
</feature>
<dbReference type="SUPFAM" id="SSF55073">
    <property type="entry name" value="Nucleotide cyclase"/>
    <property type="match status" value="1"/>
</dbReference>
<protein>
    <recommendedName>
        <fullName evidence="2">diguanylate cyclase</fullName>
        <ecNumber evidence="2">2.7.7.65</ecNumber>
    </recommendedName>
</protein>
<feature type="transmembrane region" description="Helical" evidence="4">
    <location>
        <begin position="322"/>
        <end position="344"/>
    </location>
</feature>
<dbReference type="PANTHER" id="PTHR45138:SF9">
    <property type="entry name" value="DIGUANYLATE CYCLASE DGCM-RELATED"/>
    <property type="match status" value="1"/>
</dbReference>
<dbReference type="InterPro" id="IPR000160">
    <property type="entry name" value="GGDEF_dom"/>
</dbReference>
<dbReference type="PANTHER" id="PTHR45138">
    <property type="entry name" value="REGULATORY COMPONENTS OF SENSORY TRANSDUCTION SYSTEM"/>
    <property type="match status" value="1"/>
</dbReference>
<evidence type="ECO:0000256" key="3">
    <source>
        <dbReference type="ARBA" id="ARBA00034247"/>
    </source>
</evidence>
<feature type="transmembrane region" description="Helical" evidence="4">
    <location>
        <begin position="200"/>
        <end position="225"/>
    </location>
</feature>
<dbReference type="InterPro" id="IPR029787">
    <property type="entry name" value="Nucleotide_cyclase"/>
</dbReference>
<evidence type="ECO:0000256" key="4">
    <source>
        <dbReference type="SAM" id="Phobius"/>
    </source>
</evidence>
<keyword evidence="4" id="KW-0812">Transmembrane</keyword>
<accession>A0A4V2LPG5</accession>
<dbReference type="AlphaFoldDB" id="A0A4V2LPG5"/>
<keyword evidence="4" id="KW-1133">Transmembrane helix</keyword>
<evidence type="ECO:0000259" key="5">
    <source>
        <dbReference type="PROSITE" id="PS50887"/>
    </source>
</evidence>
<comment type="cofactor">
    <cofactor evidence="1">
        <name>Mg(2+)</name>
        <dbReference type="ChEBI" id="CHEBI:18420"/>
    </cofactor>
</comment>
<dbReference type="Pfam" id="PF00990">
    <property type="entry name" value="GGDEF"/>
    <property type="match status" value="1"/>
</dbReference>
<evidence type="ECO:0000256" key="2">
    <source>
        <dbReference type="ARBA" id="ARBA00012528"/>
    </source>
</evidence>
<evidence type="ECO:0000313" key="6">
    <source>
        <dbReference type="EMBL" id="TCB56909.1"/>
    </source>
</evidence>
<feature type="domain" description="GGDEF" evidence="5">
    <location>
        <begin position="443"/>
        <end position="578"/>
    </location>
</feature>
<sequence>MKVKCYTFPLNPSLSFPDGVWDYYPNQLIIGFEESQISPSKIIKTVQLPASFLSISGQRDGLATFQQHFKLPESAVGQQIYLYIPYQYGAYQLFVDDRLLTKVGQVGVEGHHQTEMAPKLVSFFPNKTDVVITIQVSSFQHIRGGLENSIFIGFNKPILHKFYRQVIPLTIVSGVLLMIGCFMVLFALYRIAQRQSSHIWLFLGLFILCLSLRSFFAVPFIYTLFTNISWLWGTRLEYLLTELVCLFFLLYIFLLPHQLIHRFLLQVTCVMIGINIVVTLTQQPLVFQSFFFQSFAISFLIFANLVYAVYRIYRDQIPYSKANAFAIVLVCLTFIHDYLLGLKLIDSVEIAFYSSCVYFMVVTLQLSRDYAVQSYKTELLNKKLLQWNKTLDKKVHERTQAITQLNEQLAHQVRTDALTGAYNRYALNIEIQQRFEQAIQAGSSLGFYMIDVDYFKKYNDHYGHLKGDDILKALVKTIGSILPASGFLARYGGEEFAILLSDLSLEQAEKFAEKLCRVIREQQLEHINREDGKDFITISVGVAIMDSTHRYKSVDCLMKTADRQLYQAKIKRDQSCIQ</sequence>
<comment type="caution">
    <text evidence="6">The sequence shown here is derived from an EMBL/GenBank/DDBJ whole genome shotgun (WGS) entry which is preliminary data.</text>
</comment>
<feature type="transmembrane region" description="Helical" evidence="4">
    <location>
        <begin position="237"/>
        <end position="256"/>
    </location>
</feature>
<reference evidence="6 7" key="1">
    <citation type="submission" date="2019-02" db="EMBL/GenBank/DDBJ databases">
        <title>High diversity of culturable Acinetobacter species in natural soil and water ecosystems.</title>
        <authorList>
            <person name="Radolfova-Krizova L."/>
            <person name="Nemec A."/>
        </authorList>
    </citation>
    <scope>NUCLEOTIDE SEQUENCE [LARGE SCALE GENOMIC DNA]</scope>
    <source>
        <strain evidence="6 7">ANC 4281</strain>
    </source>
</reference>
<dbReference type="RefSeq" id="WP_131271850.1">
    <property type="nucleotide sequence ID" value="NZ_SJOA01000020.1"/>
</dbReference>
<organism evidence="6 7">
    <name type="scientific">Acinetobacter terrae</name>
    <dbReference type="NCBI Taxonomy" id="2731247"/>
    <lineage>
        <taxon>Bacteria</taxon>
        <taxon>Pseudomonadati</taxon>
        <taxon>Pseudomonadota</taxon>
        <taxon>Gammaproteobacteria</taxon>
        <taxon>Moraxellales</taxon>
        <taxon>Moraxellaceae</taxon>
        <taxon>Acinetobacter</taxon>
        <taxon>Acinetobacter Taxon 24</taxon>
    </lineage>
</organism>
<feature type="transmembrane region" description="Helical" evidence="4">
    <location>
        <begin position="290"/>
        <end position="310"/>
    </location>
</feature>
<comment type="catalytic activity">
    <reaction evidence="3">
        <text>2 GTP = 3',3'-c-di-GMP + 2 diphosphate</text>
        <dbReference type="Rhea" id="RHEA:24898"/>
        <dbReference type="ChEBI" id="CHEBI:33019"/>
        <dbReference type="ChEBI" id="CHEBI:37565"/>
        <dbReference type="ChEBI" id="CHEBI:58805"/>
        <dbReference type="EC" id="2.7.7.65"/>
    </reaction>
</comment>
<dbReference type="PROSITE" id="PS50887">
    <property type="entry name" value="GGDEF"/>
    <property type="match status" value="1"/>
</dbReference>
<name>A0A4V2LPG5_9GAMM</name>
<dbReference type="EC" id="2.7.7.65" evidence="2"/>
<dbReference type="GO" id="GO:0052621">
    <property type="term" value="F:diguanylate cyclase activity"/>
    <property type="evidence" value="ECO:0007669"/>
    <property type="project" value="UniProtKB-EC"/>
</dbReference>
<dbReference type="CDD" id="cd01949">
    <property type="entry name" value="GGDEF"/>
    <property type="match status" value="1"/>
</dbReference>
<dbReference type="Proteomes" id="UP000291380">
    <property type="component" value="Unassembled WGS sequence"/>
</dbReference>
<dbReference type="OrthoDB" id="9759607at2"/>
<dbReference type="EMBL" id="SJOA01000020">
    <property type="protein sequence ID" value="TCB56909.1"/>
    <property type="molecule type" value="Genomic_DNA"/>
</dbReference>
<dbReference type="InterPro" id="IPR043128">
    <property type="entry name" value="Rev_trsase/Diguanyl_cyclase"/>
</dbReference>
<dbReference type="FunFam" id="3.30.70.270:FF:000001">
    <property type="entry name" value="Diguanylate cyclase domain protein"/>
    <property type="match status" value="1"/>
</dbReference>
<gene>
    <name evidence="6" type="ORF">E0H85_13555</name>
</gene>
<dbReference type="NCBIfam" id="TIGR00254">
    <property type="entry name" value="GGDEF"/>
    <property type="match status" value="1"/>
</dbReference>
<keyword evidence="4" id="KW-0472">Membrane</keyword>
<evidence type="ECO:0000256" key="1">
    <source>
        <dbReference type="ARBA" id="ARBA00001946"/>
    </source>
</evidence>
<dbReference type="Gene3D" id="3.30.70.270">
    <property type="match status" value="1"/>
</dbReference>
<dbReference type="InterPro" id="IPR050469">
    <property type="entry name" value="Diguanylate_Cyclase"/>
</dbReference>
<feature type="transmembrane region" description="Helical" evidence="4">
    <location>
        <begin position="350"/>
        <end position="367"/>
    </location>
</feature>
<dbReference type="SMART" id="SM00267">
    <property type="entry name" value="GGDEF"/>
    <property type="match status" value="1"/>
</dbReference>
<proteinExistence type="predicted"/>
<evidence type="ECO:0000313" key="7">
    <source>
        <dbReference type="Proteomes" id="UP000291380"/>
    </source>
</evidence>
<feature type="transmembrane region" description="Helical" evidence="4">
    <location>
        <begin position="166"/>
        <end position="188"/>
    </location>
</feature>